<evidence type="ECO:0000313" key="2">
    <source>
        <dbReference type="EMBL" id="KAF2017827.1"/>
    </source>
</evidence>
<sequence length="301" mass="34072">MPIVAGDDKTCSCLYRGRHGLCTCQSTFNDSLATSLKVVENQKLRHEAGSLEQKQWQDMLKLLREEQEAERAAHQAAHQATGPWHNQTHDAEDLPLSTSSSLEINHTNREHEMNNEYNNLSPFDLEWQAGLVHQQTRRRDILVTLTAGIESGHVPIHLCDELSACEKQIALLLQEKNMLDTWSSFRRAVIKRHASAQGQMDSSPEDHRLLGHSIPGTAIMPTGEHVLPSIENHLASLEASPRIGRKRDSSVPPGRAFRPSIKRTRTDVEALDARNISNEHYESDEYQYAFQAHLNHQDNYL</sequence>
<feature type="region of interest" description="Disordered" evidence="1">
    <location>
        <begin position="68"/>
        <end position="93"/>
    </location>
</feature>
<evidence type="ECO:0000256" key="1">
    <source>
        <dbReference type="SAM" id="MobiDB-lite"/>
    </source>
</evidence>
<proteinExistence type="predicted"/>
<dbReference type="Proteomes" id="UP000799778">
    <property type="component" value="Unassembled WGS sequence"/>
</dbReference>
<reference evidence="2" key="1">
    <citation type="journal article" date="2020" name="Stud. Mycol.">
        <title>101 Dothideomycetes genomes: a test case for predicting lifestyles and emergence of pathogens.</title>
        <authorList>
            <person name="Haridas S."/>
            <person name="Albert R."/>
            <person name="Binder M."/>
            <person name="Bloem J."/>
            <person name="Labutti K."/>
            <person name="Salamov A."/>
            <person name="Andreopoulos B."/>
            <person name="Baker S."/>
            <person name="Barry K."/>
            <person name="Bills G."/>
            <person name="Bluhm B."/>
            <person name="Cannon C."/>
            <person name="Castanera R."/>
            <person name="Culley D."/>
            <person name="Daum C."/>
            <person name="Ezra D."/>
            <person name="Gonzalez J."/>
            <person name="Henrissat B."/>
            <person name="Kuo A."/>
            <person name="Liang C."/>
            <person name="Lipzen A."/>
            <person name="Lutzoni F."/>
            <person name="Magnuson J."/>
            <person name="Mondo S."/>
            <person name="Nolan M."/>
            <person name="Ohm R."/>
            <person name="Pangilinan J."/>
            <person name="Park H.-J."/>
            <person name="Ramirez L."/>
            <person name="Alfaro M."/>
            <person name="Sun H."/>
            <person name="Tritt A."/>
            <person name="Yoshinaga Y."/>
            <person name="Zwiers L.-H."/>
            <person name="Turgeon B."/>
            <person name="Goodwin S."/>
            <person name="Spatafora J."/>
            <person name="Crous P."/>
            <person name="Grigoriev I."/>
        </authorList>
    </citation>
    <scope>NUCLEOTIDE SEQUENCE</scope>
    <source>
        <strain evidence="2">CBS 175.79</strain>
    </source>
</reference>
<name>A0A6A5XYC2_9PLEO</name>
<gene>
    <name evidence="2" type="ORF">BU24DRAFT_160165</name>
</gene>
<accession>A0A6A5XYC2</accession>
<dbReference type="EMBL" id="ML978068">
    <property type="protein sequence ID" value="KAF2017827.1"/>
    <property type="molecule type" value="Genomic_DNA"/>
</dbReference>
<keyword evidence="3" id="KW-1185">Reference proteome</keyword>
<dbReference type="GeneID" id="54278765"/>
<evidence type="ECO:0000313" key="3">
    <source>
        <dbReference type="Proteomes" id="UP000799778"/>
    </source>
</evidence>
<organism evidence="2 3">
    <name type="scientific">Aaosphaeria arxii CBS 175.79</name>
    <dbReference type="NCBI Taxonomy" id="1450172"/>
    <lineage>
        <taxon>Eukaryota</taxon>
        <taxon>Fungi</taxon>
        <taxon>Dikarya</taxon>
        <taxon>Ascomycota</taxon>
        <taxon>Pezizomycotina</taxon>
        <taxon>Dothideomycetes</taxon>
        <taxon>Pleosporomycetidae</taxon>
        <taxon>Pleosporales</taxon>
        <taxon>Pleosporales incertae sedis</taxon>
        <taxon>Aaosphaeria</taxon>
    </lineage>
</organism>
<protein>
    <submittedName>
        <fullName evidence="2">Uncharacterized protein</fullName>
    </submittedName>
</protein>
<dbReference type="AlphaFoldDB" id="A0A6A5XYC2"/>
<dbReference type="RefSeq" id="XP_033386166.1">
    <property type="nucleotide sequence ID" value="XM_033521368.1"/>
</dbReference>